<evidence type="ECO:0000259" key="1">
    <source>
        <dbReference type="Pfam" id="PF03865"/>
    </source>
</evidence>
<dbReference type="GO" id="GO:0046819">
    <property type="term" value="P:protein secretion by the type V secretion system"/>
    <property type="evidence" value="ECO:0007669"/>
    <property type="project" value="TreeGrafter"/>
</dbReference>
<proteinExistence type="predicted"/>
<name>A0A6J4TGX4_9SPHN</name>
<dbReference type="InterPro" id="IPR005565">
    <property type="entry name" value="Hemolysn_activator_HlyB_C"/>
</dbReference>
<dbReference type="InterPro" id="IPR051544">
    <property type="entry name" value="TPS_OM_transporter"/>
</dbReference>
<dbReference type="EMBL" id="CADCVX010000421">
    <property type="protein sequence ID" value="CAA9522979.1"/>
    <property type="molecule type" value="Genomic_DNA"/>
</dbReference>
<sequence>VASVQIPPQTVETGTLRLEVITARIVEIRVRGDAAPYRETLTARTEQLKSLNPLNERDAERILLLAGDVPGLDVQLALRPAGTAPGEVIGDLTVVYRPYSILANVQNYGSRQLGRETAYVRGEVYGLTGAADVTYLGASTTLDFEEQQVVQVGHIAGIGNQGLTLGGSFIYAWSRPDLGLLDIRSESLIAGLEVAAPLYRSLSHNLRLSGGLELIEQRTRVYSNGDGAPLNRDKLRVAYLRADANWRDPIFWGGDGAIVNFGAEFRKGLDILDATERGEISPSGFTPSRFEGNPTAFVFRGELDATIGIGPIFSLHGAARYQWTDDPLLNFEEYSIGNLTIGRGYDPGANSADRALALRIEPRAKLYSSPRGRVDLFAFYDAVRITNLDPNTPETGRWLDSWGGGVRGIIPGLAYLEAMYARPEDKPLLVPNARRAPDRFLISLTMQFLPR</sequence>
<protein>
    <recommendedName>
        <fullName evidence="1">Haemolysin activator HlyB C-terminal domain-containing protein</fullName>
    </recommendedName>
</protein>
<organism evidence="2">
    <name type="scientific">uncultured Sphingomonadaceae bacterium</name>
    <dbReference type="NCBI Taxonomy" id="169976"/>
    <lineage>
        <taxon>Bacteria</taxon>
        <taxon>Pseudomonadati</taxon>
        <taxon>Pseudomonadota</taxon>
        <taxon>Alphaproteobacteria</taxon>
        <taxon>Sphingomonadales</taxon>
        <taxon>Sphingomonadaceae</taxon>
        <taxon>environmental samples</taxon>
    </lineage>
</organism>
<dbReference type="PANTHER" id="PTHR34597">
    <property type="entry name" value="SLR1661 PROTEIN"/>
    <property type="match status" value="1"/>
</dbReference>
<gene>
    <name evidence="2" type="ORF">AVDCRST_MAG91-2312</name>
</gene>
<dbReference type="GO" id="GO:0008320">
    <property type="term" value="F:protein transmembrane transporter activity"/>
    <property type="evidence" value="ECO:0007669"/>
    <property type="project" value="TreeGrafter"/>
</dbReference>
<dbReference type="GO" id="GO:0098046">
    <property type="term" value="C:type V protein secretion system complex"/>
    <property type="evidence" value="ECO:0007669"/>
    <property type="project" value="TreeGrafter"/>
</dbReference>
<dbReference type="AlphaFoldDB" id="A0A6J4TGX4"/>
<feature type="non-terminal residue" evidence="2">
    <location>
        <position position="1"/>
    </location>
</feature>
<feature type="domain" description="Haemolysin activator HlyB C-terminal" evidence="1">
    <location>
        <begin position="97"/>
        <end position="407"/>
    </location>
</feature>
<evidence type="ECO:0000313" key="2">
    <source>
        <dbReference type="EMBL" id="CAA9522979.1"/>
    </source>
</evidence>
<dbReference type="PANTHER" id="PTHR34597:SF6">
    <property type="entry name" value="BLR6126 PROTEIN"/>
    <property type="match status" value="1"/>
</dbReference>
<dbReference type="Gene3D" id="2.40.160.50">
    <property type="entry name" value="membrane protein fhac: a member of the omp85/tpsb transporter family"/>
    <property type="match status" value="1"/>
</dbReference>
<reference evidence="2" key="1">
    <citation type="submission" date="2020-02" db="EMBL/GenBank/DDBJ databases">
        <authorList>
            <person name="Meier V. D."/>
        </authorList>
    </citation>
    <scope>NUCLEOTIDE SEQUENCE</scope>
    <source>
        <strain evidence="2">AVDCRST_MAG91</strain>
    </source>
</reference>
<accession>A0A6J4TGX4</accession>
<dbReference type="Pfam" id="PF03865">
    <property type="entry name" value="ShlB"/>
    <property type="match status" value="1"/>
</dbReference>